<keyword evidence="2" id="KW-1185">Reference proteome</keyword>
<protein>
    <submittedName>
        <fullName evidence="1">Uncharacterized protein</fullName>
    </submittedName>
</protein>
<sequence length="57" mass="6286">EAGDEIVVSALHCNNLTTNARLANSFVGLFLVTELMGNNAIRLYLHGTYARKHPVYP</sequence>
<proteinExistence type="predicted"/>
<dbReference type="AlphaFoldDB" id="A0A9P6TAE9"/>
<dbReference type="Proteomes" id="UP000886653">
    <property type="component" value="Unassembled WGS sequence"/>
</dbReference>
<gene>
    <name evidence="1" type="ORF">CROQUDRAFT_20859</name>
</gene>
<reference evidence="1" key="1">
    <citation type="submission" date="2013-11" db="EMBL/GenBank/DDBJ databases">
        <title>Genome sequence of the fusiform rust pathogen reveals effectors for host alternation and coevolution with pine.</title>
        <authorList>
            <consortium name="DOE Joint Genome Institute"/>
            <person name="Smith K."/>
            <person name="Pendleton A."/>
            <person name="Kubisiak T."/>
            <person name="Anderson C."/>
            <person name="Salamov A."/>
            <person name="Aerts A."/>
            <person name="Riley R."/>
            <person name="Clum A."/>
            <person name="Lindquist E."/>
            <person name="Ence D."/>
            <person name="Campbell M."/>
            <person name="Kronenberg Z."/>
            <person name="Feau N."/>
            <person name="Dhillon B."/>
            <person name="Hamelin R."/>
            <person name="Burleigh J."/>
            <person name="Smith J."/>
            <person name="Yandell M."/>
            <person name="Nelson C."/>
            <person name="Grigoriev I."/>
            <person name="Davis J."/>
        </authorList>
    </citation>
    <scope>NUCLEOTIDE SEQUENCE</scope>
    <source>
        <strain evidence="1">G11</strain>
    </source>
</reference>
<accession>A0A9P6TAE9</accession>
<comment type="caution">
    <text evidence="1">The sequence shown here is derived from an EMBL/GenBank/DDBJ whole genome shotgun (WGS) entry which is preliminary data.</text>
</comment>
<evidence type="ECO:0000313" key="2">
    <source>
        <dbReference type="Proteomes" id="UP000886653"/>
    </source>
</evidence>
<organism evidence="1 2">
    <name type="scientific">Cronartium quercuum f. sp. fusiforme G11</name>
    <dbReference type="NCBI Taxonomy" id="708437"/>
    <lineage>
        <taxon>Eukaryota</taxon>
        <taxon>Fungi</taxon>
        <taxon>Dikarya</taxon>
        <taxon>Basidiomycota</taxon>
        <taxon>Pucciniomycotina</taxon>
        <taxon>Pucciniomycetes</taxon>
        <taxon>Pucciniales</taxon>
        <taxon>Coleosporiaceae</taxon>
        <taxon>Cronartium</taxon>
    </lineage>
</organism>
<evidence type="ECO:0000313" key="1">
    <source>
        <dbReference type="EMBL" id="KAG0144550.1"/>
    </source>
</evidence>
<feature type="non-terminal residue" evidence="1">
    <location>
        <position position="1"/>
    </location>
</feature>
<name>A0A9P6TAE9_9BASI</name>
<dbReference type="EMBL" id="MU167293">
    <property type="protein sequence ID" value="KAG0144550.1"/>
    <property type="molecule type" value="Genomic_DNA"/>
</dbReference>
<feature type="non-terminal residue" evidence="1">
    <location>
        <position position="57"/>
    </location>
</feature>